<comment type="cofactor">
    <cofactor evidence="1">
        <name>Mg(2+)</name>
        <dbReference type="ChEBI" id="CHEBI:18420"/>
    </cofactor>
</comment>
<name>A0A6J6MDZ3_9ZZZZ</name>
<evidence type="ECO:0000256" key="3">
    <source>
        <dbReference type="ARBA" id="ARBA00022676"/>
    </source>
</evidence>
<proteinExistence type="inferred from homology"/>
<dbReference type="Gene3D" id="3.90.550.10">
    <property type="entry name" value="Spore Coat Polysaccharide Biosynthesis Protein SpsA, Chain A"/>
    <property type="match status" value="1"/>
</dbReference>
<keyword evidence="4" id="KW-0808">Transferase</keyword>
<dbReference type="AlphaFoldDB" id="A0A6J6MDZ3"/>
<evidence type="ECO:0000259" key="7">
    <source>
        <dbReference type="Pfam" id="PF00535"/>
    </source>
</evidence>
<keyword evidence="3" id="KW-0328">Glycosyltransferase</keyword>
<dbReference type="EMBL" id="CAEZWM010000248">
    <property type="protein sequence ID" value="CAB4672156.1"/>
    <property type="molecule type" value="Genomic_DNA"/>
</dbReference>
<evidence type="ECO:0000256" key="6">
    <source>
        <dbReference type="SAM" id="MobiDB-lite"/>
    </source>
</evidence>
<evidence type="ECO:0000256" key="4">
    <source>
        <dbReference type="ARBA" id="ARBA00022679"/>
    </source>
</evidence>
<dbReference type="InterPro" id="IPR029044">
    <property type="entry name" value="Nucleotide-diphossugar_trans"/>
</dbReference>
<keyword evidence="5" id="KW-0460">Magnesium</keyword>
<sequence length="320" mass="35048">MESLRRRLRQVTPPPVPRHHSSFSPEALEEARKETGLTVSLCLPARNEASTVGEIVSTVRRTLIDRYDIIDEIVVIDDGSEDSTAAAAAEAGARVVSESSILPKTGHGPGKGNALWKSLHACSGDLICWVDADIRNFNEHFVTGLIGPLLTDPTIGFVKGFYQRPISGEASGGGRVTELVARPLISLLFPQLTQFIQPLSGEYAGRREILESIPFAKGWGVEFGLLVDIIEKYGAEVIAQVDLGVREHRNRPLDQLSLQATAIIATALRRVGLDPASINEAELTRFTADYSVERIEIETGERPPMQSIAAYLDQRRDPQF</sequence>
<dbReference type="PANTHER" id="PTHR48090:SF10">
    <property type="entry name" value="GLUCOSYL-3-PHOSPHOGLYCERATE SYNTHASE"/>
    <property type="match status" value="1"/>
</dbReference>
<accession>A0A6J6MDZ3</accession>
<dbReference type="NCBIfam" id="NF010496">
    <property type="entry name" value="PRK13915.1"/>
    <property type="match status" value="1"/>
</dbReference>
<comment type="similarity">
    <text evidence="2">Belongs to the glycosyltransferase 2 family.</text>
</comment>
<dbReference type="PANTHER" id="PTHR48090">
    <property type="entry name" value="UNDECAPRENYL-PHOSPHATE 4-DEOXY-4-FORMAMIDO-L-ARABINOSE TRANSFERASE-RELATED"/>
    <property type="match status" value="1"/>
</dbReference>
<protein>
    <submittedName>
        <fullName evidence="8">Unannotated protein</fullName>
    </submittedName>
</protein>
<dbReference type="Pfam" id="PF00535">
    <property type="entry name" value="Glycos_transf_2"/>
    <property type="match status" value="1"/>
</dbReference>
<dbReference type="GO" id="GO:0016757">
    <property type="term" value="F:glycosyltransferase activity"/>
    <property type="evidence" value="ECO:0007669"/>
    <property type="project" value="UniProtKB-KW"/>
</dbReference>
<gene>
    <name evidence="8" type="ORF">UFOPK2242_01517</name>
</gene>
<evidence type="ECO:0000313" key="8">
    <source>
        <dbReference type="EMBL" id="CAB4672156.1"/>
    </source>
</evidence>
<feature type="domain" description="Glycosyltransferase 2-like" evidence="7">
    <location>
        <begin position="40"/>
        <end position="167"/>
    </location>
</feature>
<evidence type="ECO:0000256" key="2">
    <source>
        <dbReference type="ARBA" id="ARBA00006739"/>
    </source>
</evidence>
<organism evidence="8">
    <name type="scientific">freshwater metagenome</name>
    <dbReference type="NCBI Taxonomy" id="449393"/>
    <lineage>
        <taxon>unclassified sequences</taxon>
        <taxon>metagenomes</taxon>
        <taxon>ecological metagenomes</taxon>
    </lineage>
</organism>
<reference evidence="8" key="1">
    <citation type="submission" date="2020-05" db="EMBL/GenBank/DDBJ databases">
        <authorList>
            <person name="Chiriac C."/>
            <person name="Salcher M."/>
            <person name="Ghai R."/>
            <person name="Kavagutti S V."/>
        </authorList>
    </citation>
    <scope>NUCLEOTIDE SEQUENCE</scope>
</reference>
<feature type="region of interest" description="Disordered" evidence="6">
    <location>
        <begin position="1"/>
        <end position="29"/>
    </location>
</feature>
<dbReference type="InterPro" id="IPR050256">
    <property type="entry name" value="Glycosyltransferase_2"/>
</dbReference>
<evidence type="ECO:0000256" key="5">
    <source>
        <dbReference type="ARBA" id="ARBA00022842"/>
    </source>
</evidence>
<dbReference type="InterPro" id="IPR001173">
    <property type="entry name" value="Glyco_trans_2-like"/>
</dbReference>
<dbReference type="SUPFAM" id="SSF53448">
    <property type="entry name" value="Nucleotide-diphospho-sugar transferases"/>
    <property type="match status" value="1"/>
</dbReference>
<evidence type="ECO:0000256" key="1">
    <source>
        <dbReference type="ARBA" id="ARBA00001946"/>
    </source>
</evidence>